<name>A0A382YXC1_9ZZZZ</name>
<feature type="non-terminal residue" evidence="1">
    <location>
        <position position="177"/>
    </location>
</feature>
<dbReference type="Gene3D" id="2.60.120.620">
    <property type="entry name" value="q2cbj1_9rhob like domain"/>
    <property type="match status" value="1"/>
</dbReference>
<dbReference type="InterPro" id="IPR008775">
    <property type="entry name" value="Phytyl_CoA_dOase-like"/>
</dbReference>
<accession>A0A382YXC1</accession>
<reference evidence="1" key="1">
    <citation type="submission" date="2018-05" db="EMBL/GenBank/DDBJ databases">
        <authorList>
            <person name="Lanie J.A."/>
            <person name="Ng W.-L."/>
            <person name="Kazmierczak K.M."/>
            <person name="Andrzejewski T.M."/>
            <person name="Davidsen T.M."/>
            <person name="Wayne K.J."/>
            <person name="Tettelin H."/>
            <person name="Glass J.I."/>
            <person name="Rusch D."/>
            <person name="Podicherti R."/>
            <person name="Tsui H.-C.T."/>
            <person name="Winkler M.E."/>
        </authorList>
    </citation>
    <scope>NUCLEOTIDE SEQUENCE</scope>
</reference>
<proteinExistence type="predicted"/>
<dbReference type="Pfam" id="PF05721">
    <property type="entry name" value="PhyH"/>
    <property type="match status" value="1"/>
</dbReference>
<dbReference type="AlphaFoldDB" id="A0A382YXC1"/>
<dbReference type="SUPFAM" id="SSF51197">
    <property type="entry name" value="Clavaminate synthase-like"/>
    <property type="match status" value="1"/>
</dbReference>
<gene>
    <name evidence="1" type="ORF">METZ01_LOCUS440329</name>
</gene>
<evidence type="ECO:0008006" key="2">
    <source>
        <dbReference type="Google" id="ProtNLM"/>
    </source>
</evidence>
<protein>
    <recommendedName>
        <fullName evidence="2">Phytanoyl-CoA dioxygenase</fullName>
    </recommendedName>
</protein>
<organism evidence="1">
    <name type="scientific">marine metagenome</name>
    <dbReference type="NCBI Taxonomy" id="408172"/>
    <lineage>
        <taxon>unclassified sequences</taxon>
        <taxon>metagenomes</taxon>
        <taxon>ecological metagenomes</taxon>
    </lineage>
</organism>
<dbReference type="EMBL" id="UINC01179009">
    <property type="protein sequence ID" value="SVD87475.1"/>
    <property type="molecule type" value="Genomic_DNA"/>
</dbReference>
<evidence type="ECO:0000313" key="1">
    <source>
        <dbReference type="EMBL" id="SVD87475.1"/>
    </source>
</evidence>
<sequence>MENTAHMRALTDTDVEFFRTHGYIVRDDWVSADELAHFVDLFDRDRDERRYRWHRYGHHQEANYDALCTTPAFDEVVRHPKVYDAVVELMGGPVCFGEIGARFMGAYDGELHQGWHRDRPHWPEHPLRMDYIQQMLYLSDVEPDTHCFSLSPEGIEQPILTDNDEQLTRGGCVDIHG</sequence>